<evidence type="ECO:0000313" key="4">
    <source>
        <dbReference type="Proteomes" id="UP000470384"/>
    </source>
</evidence>
<dbReference type="RefSeq" id="WP_160587323.1">
    <property type="nucleotide sequence ID" value="NZ_BMHN01000001.1"/>
</dbReference>
<proteinExistence type="predicted"/>
<keyword evidence="4" id="KW-1185">Reference proteome</keyword>
<dbReference type="EMBL" id="WXYQ01000005">
    <property type="protein sequence ID" value="NBG95312.1"/>
    <property type="molecule type" value="Genomic_DNA"/>
</dbReference>
<feature type="transmembrane region" description="Helical" evidence="1">
    <location>
        <begin position="151"/>
        <end position="173"/>
    </location>
</feature>
<dbReference type="OrthoDB" id="5243804at2"/>
<evidence type="ECO:0000259" key="2">
    <source>
        <dbReference type="Pfam" id="PF00892"/>
    </source>
</evidence>
<feature type="transmembrane region" description="Helical" evidence="1">
    <location>
        <begin position="282"/>
        <end position="298"/>
    </location>
</feature>
<dbReference type="GO" id="GO:0016020">
    <property type="term" value="C:membrane"/>
    <property type="evidence" value="ECO:0007669"/>
    <property type="project" value="InterPro"/>
</dbReference>
<evidence type="ECO:0000256" key="1">
    <source>
        <dbReference type="SAM" id="Phobius"/>
    </source>
</evidence>
<dbReference type="InterPro" id="IPR000620">
    <property type="entry name" value="EamA_dom"/>
</dbReference>
<accession>A0A845Q9U1</accession>
<feature type="transmembrane region" description="Helical" evidence="1">
    <location>
        <begin position="226"/>
        <end position="248"/>
    </location>
</feature>
<dbReference type="Proteomes" id="UP000470384">
    <property type="component" value="Unassembled WGS sequence"/>
</dbReference>
<dbReference type="Pfam" id="PF00892">
    <property type="entry name" value="EamA"/>
    <property type="match status" value="1"/>
</dbReference>
<protein>
    <submittedName>
        <fullName evidence="3">EamA family transporter</fullName>
    </submittedName>
</protein>
<dbReference type="InterPro" id="IPR037185">
    <property type="entry name" value="EmrE-like"/>
</dbReference>
<dbReference type="Gene3D" id="1.10.3730.20">
    <property type="match status" value="1"/>
</dbReference>
<feature type="domain" description="EamA" evidence="2">
    <location>
        <begin position="160"/>
        <end position="298"/>
    </location>
</feature>
<gene>
    <name evidence="3" type="ORF">GTQ45_06165</name>
</gene>
<keyword evidence="1" id="KW-1133">Transmembrane helix</keyword>
<evidence type="ECO:0000313" key="3">
    <source>
        <dbReference type="EMBL" id="NBG95312.1"/>
    </source>
</evidence>
<dbReference type="AlphaFoldDB" id="A0A845Q9U1"/>
<organism evidence="3 4">
    <name type="scientific">Pyruvatibacter mobilis</name>
    <dbReference type="NCBI Taxonomy" id="1712261"/>
    <lineage>
        <taxon>Bacteria</taxon>
        <taxon>Pseudomonadati</taxon>
        <taxon>Pseudomonadota</taxon>
        <taxon>Alphaproteobacteria</taxon>
        <taxon>Hyphomicrobiales</taxon>
        <taxon>Parvibaculaceae</taxon>
        <taxon>Pyruvatibacter</taxon>
    </lineage>
</organism>
<feature type="transmembrane region" description="Helical" evidence="1">
    <location>
        <begin position="38"/>
        <end position="56"/>
    </location>
</feature>
<sequence>MPLWIAFTLLAAFAQNIRSALQKQLAADLTATGASYVRFLYGLPFAALYLAVLLGATGEPLPAPDLAFAGWILLGGAAQVVAAVLLVRIFALRVFTVGTTYSKTETVQAAVIGFVVLGDQVGPLALVGILVSLAGVIALSMARTALMPRNLVASLASPVALMGIGCGAGFAIASVCYRAAALSLEANGFAVSAAMTLACTLLWQSVLMTGWLIWRDRASLRQSFQRWRPSLAVGIASVIGSIGWFTAFALENAAYVKALGQIELVFALLTSALIFRERTNGPELAGIGLVVAGLVLIVL</sequence>
<feature type="transmembrane region" description="Helical" evidence="1">
    <location>
        <begin position="193"/>
        <end position="214"/>
    </location>
</feature>
<feature type="transmembrane region" description="Helical" evidence="1">
    <location>
        <begin position="111"/>
        <end position="139"/>
    </location>
</feature>
<feature type="transmembrane region" description="Helical" evidence="1">
    <location>
        <begin position="68"/>
        <end position="91"/>
    </location>
</feature>
<feature type="transmembrane region" description="Helical" evidence="1">
    <location>
        <begin position="254"/>
        <end position="275"/>
    </location>
</feature>
<comment type="caution">
    <text evidence="3">The sequence shown here is derived from an EMBL/GenBank/DDBJ whole genome shotgun (WGS) entry which is preliminary data.</text>
</comment>
<keyword evidence="1" id="KW-0472">Membrane</keyword>
<reference evidence="3 4" key="1">
    <citation type="journal article" date="2016" name="Int. J. Syst. Evol. Microbiol.">
        <title>Pyruvatibacter mobilis gen. nov., sp. nov., a marine bacterium from the culture broth of Picochlorum sp. 122.</title>
        <authorList>
            <person name="Wang G."/>
            <person name="Tang M."/>
            <person name="Wu H."/>
            <person name="Dai S."/>
            <person name="Li T."/>
            <person name="Chen C."/>
            <person name="He H."/>
            <person name="Fan J."/>
            <person name="Xiang W."/>
            <person name="Li X."/>
        </authorList>
    </citation>
    <scope>NUCLEOTIDE SEQUENCE [LARGE SCALE GENOMIC DNA]</scope>
    <source>
        <strain evidence="3 4">GYP-11</strain>
    </source>
</reference>
<dbReference type="SUPFAM" id="SSF103481">
    <property type="entry name" value="Multidrug resistance efflux transporter EmrE"/>
    <property type="match status" value="2"/>
</dbReference>
<keyword evidence="1" id="KW-0812">Transmembrane</keyword>
<dbReference type="GeneID" id="300655222"/>
<name>A0A845Q9U1_9HYPH</name>